<dbReference type="AlphaFoldDB" id="A0A497E6P2"/>
<dbReference type="EC" id="5.6.2.4" evidence="12"/>
<feature type="binding site" evidence="12">
    <location>
        <position position="358"/>
    </location>
    <ligand>
        <name>Zn(2+)</name>
        <dbReference type="ChEBI" id="CHEBI:29105"/>
        <label>2</label>
    </ligand>
</feature>
<evidence type="ECO:0000256" key="8">
    <source>
        <dbReference type="ARBA" id="ARBA00022840"/>
    </source>
</evidence>
<protein>
    <recommendedName>
        <fullName evidence="12">Replication restart protein PriA</fullName>
    </recommendedName>
    <alternativeName>
        <fullName evidence="12">ATP-dependent DNA helicase PriA</fullName>
        <ecNumber evidence="12">5.6.2.4</ecNumber>
    </alternativeName>
    <alternativeName>
        <fullName evidence="12">DNA 3'-5' helicase PriA</fullName>
    </alternativeName>
</protein>
<dbReference type="InterPro" id="IPR042115">
    <property type="entry name" value="PriA_3primeBD_sf"/>
</dbReference>
<dbReference type="Pfam" id="PF18074">
    <property type="entry name" value="PriA_C"/>
    <property type="match status" value="1"/>
</dbReference>
<dbReference type="GO" id="GO:0008270">
    <property type="term" value="F:zinc ion binding"/>
    <property type="evidence" value="ECO:0007669"/>
    <property type="project" value="UniProtKB-UniRule"/>
</dbReference>
<dbReference type="GO" id="GO:0043138">
    <property type="term" value="F:3'-5' DNA helicase activity"/>
    <property type="evidence" value="ECO:0007669"/>
    <property type="project" value="UniProtKB-EC"/>
</dbReference>
<evidence type="ECO:0000256" key="11">
    <source>
        <dbReference type="ARBA" id="ARBA00048988"/>
    </source>
</evidence>
<dbReference type="InterPro" id="IPR041222">
    <property type="entry name" value="PriA_3primeBD"/>
</dbReference>
<feature type="binding site" evidence="12">
    <location>
        <position position="378"/>
    </location>
    <ligand>
        <name>Zn(2+)</name>
        <dbReference type="ChEBI" id="CHEBI:29105"/>
        <label>2</label>
    </ligand>
</feature>
<keyword evidence="3 12" id="KW-0479">Metal-binding</keyword>
<keyword evidence="4 12" id="KW-0547">Nucleotide-binding</keyword>
<keyword evidence="8 12" id="KW-0067">ATP-binding</keyword>
<dbReference type="SUPFAM" id="SSF52540">
    <property type="entry name" value="P-loop containing nucleoside triphosphate hydrolases"/>
    <property type="match status" value="1"/>
</dbReference>
<evidence type="ECO:0000256" key="5">
    <source>
        <dbReference type="ARBA" id="ARBA00022801"/>
    </source>
</evidence>
<evidence type="ECO:0000259" key="13">
    <source>
        <dbReference type="PROSITE" id="PS51192"/>
    </source>
</evidence>
<feature type="binding site" evidence="12">
    <location>
        <position position="388"/>
    </location>
    <ligand>
        <name>Zn(2+)</name>
        <dbReference type="ChEBI" id="CHEBI:29105"/>
        <label>1</label>
    </ligand>
</feature>
<gene>
    <name evidence="12 14" type="primary">priA</name>
    <name evidence="14" type="ORF">DRJ00_00185</name>
</gene>
<comment type="catalytic activity">
    <reaction evidence="12">
        <text>Couples ATP hydrolysis with the unwinding of duplex DNA by translocating in the 3'-5' direction.</text>
        <dbReference type="EC" id="5.6.2.4"/>
    </reaction>
</comment>
<dbReference type="PANTHER" id="PTHR30580:SF0">
    <property type="entry name" value="PRIMOSOMAL PROTEIN N"/>
    <property type="match status" value="1"/>
</dbReference>
<evidence type="ECO:0000256" key="1">
    <source>
        <dbReference type="ARBA" id="ARBA00022515"/>
    </source>
</evidence>
<dbReference type="Proteomes" id="UP000279422">
    <property type="component" value="Unassembled WGS sequence"/>
</dbReference>
<dbReference type="GO" id="GO:0005524">
    <property type="term" value="F:ATP binding"/>
    <property type="evidence" value="ECO:0007669"/>
    <property type="project" value="UniProtKB-UniRule"/>
</dbReference>
<keyword evidence="9 12" id="KW-0238">DNA-binding</keyword>
<evidence type="ECO:0000256" key="3">
    <source>
        <dbReference type="ARBA" id="ARBA00022723"/>
    </source>
</evidence>
<dbReference type="Pfam" id="PF17764">
    <property type="entry name" value="PriA_3primeBD"/>
    <property type="match status" value="1"/>
</dbReference>
<keyword evidence="2 12" id="KW-0235">DNA replication</keyword>
<keyword evidence="10 12" id="KW-0413">Isomerase</keyword>
<comment type="catalytic activity">
    <reaction evidence="11 12">
        <text>ATP + H2O = ADP + phosphate + H(+)</text>
        <dbReference type="Rhea" id="RHEA:13065"/>
        <dbReference type="ChEBI" id="CHEBI:15377"/>
        <dbReference type="ChEBI" id="CHEBI:15378"/>
        <dbReference type="ChEBI" id="CHEBI:30616"/>
        <dbReference type="ChEBI" id="CHEBI:43474"/>
        <dbReference type="ChEBI" id="CHEBI:456216"/>
        <dbReference type="EC" id="5.6.2.4"/>
    </reaction>
</comment>
<dbReference type="Pfam" id="PF18319">
    <property type="entry name" value="Zn_ribbon_PriA"/>
    <property type="match status" value="1"/>
</dbReference>
<dbReference type="InterPro" id="IPR014001">
    <property type="entry name" value="Helicase_ATP-bd"/>
</dbReference>
<proteinExistence type="inferred from homology"/>
<dbReference type="PROSITE" id="PS51192">
    <property type="entry name" value="HELICASE_ATP_BIND_1"/>
    <property type="match status" value="1"/>
</dbReference>
<feature type="binding site" evidence="12">
    <location>
        <position position="352"/>
    </location>
    <ligand>
        <name>Zn(2+)</name>
        <dbReference type="ChEBI" id="CHEBI:29105"/>
        <label>1</label>
    </ligand>
</feature>
<dbReference type="Gene3D" id="3.40.50.300">
    <property type="entry name" value="P-loop containing nucleotide triphosphate hydrolases"/>
    <property type="match status" value="1"/>
</dbReference>
<dbReference type="GO" id="GO:0006310">
    <property type="term" value="P:DNA recombination"/>
    <property type="evidence" value="ECO:0007669"/>
    <property type="project" value="InterPro"/>
</dbReference>
<sequence length="633" mass="74119">MRYVKVALNLPLDQLFRYKVPQKLAAQIKVGKRVLVPFKRRKLVGFVVEEAKEEDFEGLKEVISIVDEFSPLEDDLFRLGRWISDYYCSPLGQTLHAIVSIQYPFKADKGATTRKHLSSYKDVEEPPSFLKEEKVVLFQTENWQERTDLYLELIEKVLSRGKQVILIVPEVSYIPFLKRKIQAHYKNGLSVFHSRLTPKQRYLEWQRMRRGDVELVIGTRSAVFAPFPNPGLIIIEEEESLSHKQREIPRYHTREVAIKRGKIQNFPVVLVSQSPSMESWWQARKGNYKLVEISRGKDNFPLVEIVDLRKEKDRLFSTSLKRSIEKTLKEGELTLLFLNRRGFANFLLCRECGEVLRCPNCNIGLTFHLKGRLICHYCGYEEDAPRICPSCKGRHLYQVGVGTEQLEMEARKKFPEARIRRADLDIIDTSLAYRKLLDELGKIDLLIGTGLIIKEEILQRAKLVGVVLLDNLLNLPDFRAGEWTFQVLTKIRNLIKKEGRLIIQTYNPTHYALTAIREGRGELFYEKEMDLREELGYPPHLHWTRILLEGRGKGEVEEVAERIRKELEAERVNFLGPSSCPFGRIKRRYRYHLILRDKDPARLREILKRKLYLLFKHFHNVRVIIDVDPLRTM</sequence>
<comment type="function">
    <text evidence="12">Initiates the restart of stalled replication forks, which reloads the replicative helicase on sites other than the origin of replication. Recognizes and binds to abandoned replication forks and remodels them to uncover a helicase loading site. Promotes assembly of the primosome at these replication forks.</text>
</comment>
<dbReference type="InterPro" id="IPR027417">
    <property type="entry name" value="P-loop_NTPase"/>
</dbReference>
<dbReference type="EMBL" id="QMPZ01000001">
    <property type="protein sequence ID" value="RLE10859.1"/>
    <property type="molecule type" value="Genomic_DNA"/>
</dbReference>
<keyword evidence="6 12" id="KW-0347">Helicase</keyword>
<evidence type="ECO:0000256" key="4">
    <source>
        <dbReference type="ARBA" id="ARBA00022741"/>
    </source>
</evidence>
<feature type="binding site" evidence="12">
    <location>
        <position position="391"/>
    </location>
    <ligand>
        <name>Zn(2+)</name>
        <dbReference type="ChEBI" id="CHEBI:29105"/>
        <label>1</label>
    </ligand>
</feature>
<dbReference type="GO" id="GO:0016887">
    <property type="term" value="F:ATP hydrolysis activity"/>
    <property type="evidence" value="ECO:0007669"/>
    <property type="project" value="RHEA"/>
</dbReference>
<dbReference type="GO" id="GO:0006302">
    <property type="term" value="P:double-strand break repair"/>
    <property type="evidence" value="ECO:0007669"/>
    <property type="project" value="InterPro"/>
</dbReference>
<dbReference type="FunFam" id="3.40.1440.60:FF:000001">
    <property type="entry name" value="Primosomal protein N"/>
    <property type="match status" value="1"/>
</dbReference>
<evidence type="ECO:0000256" key="7">
    <source>
        <dbReference type="ARBA" id="ARBA00022833"/>
    </source>
</evidence>
<dbReference type="NCBIfam" id="TIGR00595">
    <property type="entry name" value="priA"/>
    <property type="match status" value="1"/>
</dbReference>
<comment type="subunit">
    <text evidence="12">Component of the replication restart primosome.</text>
</comment>
<organism evidence="14 15">
    <name type="scientific">Aerophobetes bacterium</name>
    <dbReference type="NCBI Taxonomy" id="2030807"/>
    <lineage>
        <taxon>Bacteria</taxon>
        <taxon>Candidatus Aerophobota</taxon>
    </lineage>
</organism>
<dbReference type="GO" id="GO:1990077">
    <property type="term" value="C:primosome complex"/>
    <property type="evidence" value="ECO:0007669"/>
    <property type="project" value="UniProtKB-UniRule"/>
</dbReference>
<dbReference type="InterPro" id="IPR040498">
    <property type="entry name" value="PriA_CRR"/>
</dbReference>
<evidence type="ECO:0000256" key="10">
    <source>
        <dbReference type="ARBA" id="ARBA00023235"/>
    </source>
</evidence>
<keyword evidence="7 12" id="KW-0862">Zinc</keyword>
<evidence type="ECO:0000313" key="15">
    <source>
        <dbReference type="Proteomes" id="UP000279422"/>
    </source>
</evidence>
<evidence type="ECO:0000256" key="2">
    <source>
        <dbReference type="ARBA" id="ARBA00022705"/>
    </source>
</evidence>
<feature type="binding site" evidence="12">
    <location>
        <position position="361"/>
    </location>
    <ligand>
        <name>Zn(2+)</name>
        <dbReference type="ChEBI" id="CHEBI:29105"/>
        <label>2</label>
    </ligand>
</feature>
<dbReference type="HAMAP" id="MF_00983">
    <property type="entry name" value="PriA"/>
    <property type="match status" value="1"/>
</dbReference>
<dbReference type="FunFam" id="3.40.50.300:FF:000489">
    <property type="entry name" value="Primosome assembly protein PriA"/>
    <property type="match status" value="1"/>
</dbReference>
<feature type="binding site" evidence="12">
    <location>
        <position position="349"/>
    </location>
    <ligand>
        <name>Zn(2+)</name>
        <dbReference type="ChEBI" id="CHEBI:29105"/>
        <label>1</label>
    </ligand>
</feature>
<evidence type="ECO:0000313" key="14">
    <source>
        <dbReference type="EMBL" id="RLE10859.1"/>
    </source>
</evidence>
<evidence type="ECO:0000256" key="12">
    <source>
        <dbReference type="HAMAP-Rule" id="MF_00983"/>
    </source>
</evidence>
<keyword evidence="5 12" id="KW-0378">Hydrolase</keyword>
<dbReference type="Gene3D" id="3.40.1440.60">
    <property type="entry name" value="PriA, 3(prime) DNA-binding domain"/>
    <property type="match status" value="1"/>
</dbReference>
<accession>A0A497E6P2</accession>
<dbReference type="InterPro" id="IPR005259">
    <property type="entry name" value="PriA"/>
</dbReference>
<reference evidence="14 15" key="1">
    <citation type="submission" date="2018-06" db="EMBL/GenBank/DDBJ databases">
        <title>Extensive metabolic versatility and redundancy in microbially diverse, dynamic hydrothermal sediments.</title>
        <authorList>
            <person name="Dombrowski N."/>
            <person name="Teske A."/>
            <person name="Baker B.J."/>
        </authorList>
    </citation>
    <scope>NUCLEOTIDE SEQUENCE [LARGE SCALE GENOMIC DNA]</scope>
    <source>
        <strain evidence="14">B47_G16</strain>
    </source>
</reference>
<evidence type="ECO:0000256" key="6">
    <source>
        <dbReference type="ARBA" id="ARBA00022806"/>
    </source>
</evidence>
<dbReference type="PANTHER" id="PTHR30580">
    <property type="entry name" value="PRIMOSOMAL PROTEIN N"/>
    <property type="match status" value="1"/>
</dbReference>
<name>A0A497E6P2_UNCAE</name>
<keyword evidence="1 12" id="KW-0639">Primosome</keyword>
<comment type="cofactor">
    <cofactor evidence="12">
        <name>Zn(2+)</name>
        <dbReference type="ChEBI" id="CHEBI:29105"/>
    </cofactor>
    <text evidence="12">Binds 2 zinc ions per subunit.</text>
</comment>
<dbReference type="InterPro" id="IPR041236">
    <property type="entry name" value="PriA_C"/>
</dbReference>
<dbReference type="GO" id="GO:0006270">
    <property type="term" value="P:DNA replication initiation"/>
    <property type="evidence" value="ECO:0007669"/>
    <property type="project" value="TreeGrafter"/>
</dbReference>
<comment type="caution">
    <text evidence="14">The sequence shown here is derived from an EMBL/GenBank/DDBJ whole genome shotgun (WGS) entry which is preliminary data.</text>
</comment>
<dbReference type="GO" id="GO:0006269">
    <property type="term" value="P:DNA replication, synthesis of primer"/>
    <property type="evidence" value="ECO:0007669"/>
    <property type="project" value="UniProtKB-KW"/>
</dbReference>
<comment type="similarity">
    <text evidence="12">Belongs to the helicase family. PriA subfamily.</text>
</comment>
<evidence type="ECO:0000256" key="9">
    <source>
        <dbReference type="ARBA" id="ARBA00023125"/>
    </source>
</evidence>
<dbReference type="GO" id="GO:0003677">
    <property type="term" value="F:DNA binding"/>
    <property type="evidence" value="ECO:0007669"/>
    <property type="project" value="UniProtKB-UniRule"/>
</dbReference>
<feature type="binding site" evidence="12">
    <location>
        <position position="375"/>
    </location>
    <ligand>
        <name>Zn(2+)</name>
        <dbReference type="ChEBI" id="CHEBI:29105"/>
        <label>2</label>
    </ligand>
</feature>
<feature type="domain" description="Helicase ATP-binding" evidence="13">
    <location>
        <begin position="127"/>
        <end position="293"/>
    </location>
</feature>